<comment type="caution">
    <text evidence="3">The sequence shown here is derived from an EMBL/GenBank/DDBJ whole genome shotgun (WGS) entry which is preliminary data.</text>
</comment>
<feature type="transmembrane region" description="Helical" evidence="1">
    <location>
        <begin position="20"/>
        <end position="41"/>
    </location>
</feature>
<dbReference type="PANTHER" id="PTHR14969">
    <property type="entry name" value="SPHINGOSINE-1-PHOSPHATE PHOSPHOHYDROLASE"/>
    <property type="match status" value="1"/>
</dbReference>
<proteinExistence type="predicted"/>
<dbReference type="Proteomes" id="UP000710385">
    <property type="component" value="Unassembled WGS sequence"/>
</dbReference>
<dbReference type="InterPro" id="IPR000326">
    <property type="entry name" value="PAP2/HPO"/>
</dbReference>
<dbReference type="Gene3D" id="1.20.144.10">
    <property type="entry name" value="Phosphatidic acid phosphatase type 2/haloperoxidase"/>
    <property type="match status" value="1"/>
</dbReference>
<name>A0A928TSB6_UNCKA</name>
<dbReference type="AlphaFoldDB" id="A0A928TSB6"/>
<accession>A0A928TSB6</accession>
<feature type="transmembrane region" description="Helical" evidence="1">
    <location>
        <begin position="53"/>
        <end position="73"/>
    </location>
</feature>
<evidence type="ECO:0000256" key="1">
    <source>
        <dbReference type="SAM" id="Phobius"/>
    </source>
</evidence>
<dbReference type="PANTHER" id="PTHR14969:SF13">
    <property type="entry name" value="AT30094P"/>
    <property type="match status" value="1"/>
</dbReference>
<dbReference type="InterPro" id="IPR036938">
    <property type="entry name" value="PAP2/HPO_sf"/>
</dbReference>
<dbReference type="SMART" id="SM00014">
    <property type="entry name" value="acidPPc"/>
    <property type="match status" value="1"/>
</dbReference>
<evidence type="ECO:0000259" key="2">
    <source>
        <dbReference type="SMART" id="SM00014"/>
    </source>
</evidence>
<dbReference type="Pfam" id="PF01569">
    <property type="entry name" value="PAP2"/>
    <property type="match status" value="1"/>
</dbReference>
<evidence type="ECO:0000313" key="4">
    <source>
        <dbReference type="Proteomes" id="UP000710385"/>
    </source>
</evidence>
<feature type="transmembrane region" description="Helical" evidence="1">
    <location>
        <begin position="145"/>
        <end position="163"/>
    </location>
</feature>
<keyword evidence="1" id="KW-0472">Membrane</keyword>
<protein>
    <submittedName>
        <fullName evidence="3">Phosphatase PAP2 family protein</fullName>
    </submittedName>
</protein>
<dbReference type="EMBL" id="JABTTY010000001">
    <property type="protein sequence ID" value="MBE7525437.1"/>
    <property type="molecule type" value="Genomic_DNA"/>
</dbReference>
<reference evidence="3" key="1">
    <citation type="submission" date="2020-05" db="EMBL/GenBank/DDBJ databases">
        <title>High-Quality Genomes of Partial-Nitritation/Anammox System by Hierarchical Clustering Based Hybrid Assembly.</title>
        <authorList>
            <person name="Liu L."/>
            <person name="Wang Y."/>
            <person name="Che Y."/>
            <person name="Chen Y."/>
            <person name="Xia Y."/>
            <person name="Luo R."/>
            <person name="Cheng S.H."/>
            <person name="Zheng C."/>
            <person name="Zhang T."/>
        </authorList>
    </citation>
    <scope>NUCLEOTIDE SEQUENCE</scope>
    <source>
        <strain evidence="3">H1_PAT1</strain>
    </source>
</reference>
<dbReference type="SUPFAM" id="SSF48317">
    <property type="entry name" value="Acid phosphatase/Vanadium-dependent haloperoxidase"/>
    <property type="match status" value="1"/>
</dbReference>
<sequence length="170" mass="18101">MNELDLIIKLQQAAASPGSRLMIGFLARWLVYFLVPFALLARRSADMKAAVYEAMWTALIAFTISTFIASLIGRVRPFAASPLVQAVVPPNIQAGSFPSSHTAVAFGVAIALLYVHPSIGIFSLGMALLIAFGRMMAGMHYPTDILGGIAVGVIAFAVVRAVHRGIETLS</sequence>
<evidence type="ECO:0000313" key="3">
    <source>
        <dbReference type="EMBL" id="MBE7525437.1"/>
    </source>
</evidence>
<feature type="domain" description="Phosphatidic acid phosphatase type 2/haloperoxidase" evidence="2">
    <location>
        <begin position="51"/>
        <end position="160"/>
    </location>
</feature>
<feature type="transmembrane region" description="Helical" evidence="1">
    <location>
        <begin position="104"/>
        <end position="133"/>
    </location>
</feature>
<organism evidence="3 4">
    <name type="scientific">candidate division WWE3 bacterium</name>
    <dbReference type="NCBI Taxonomy" id="2053526"/>
    <lineage>
        <taxon>Bacteria</taxon>
        <taxon>Katanobacteria</taxon>
    </lineage>
</organism>
<gene>
    <name evidence="3" type="ORF">HS096_03570</name>
</gene>
<keyword evidence="1" id="KW-0812">Transmembrane</keyword>
<keyword evidence="1" id="KW-1133">Transmembrane helix</keyword>